<feature type="region of interest" description="Disordered" evidence="1">
    <location>
        <begin position="22"/>
        <end position="44"/>
    </location>
</feature>
<dbReference type="RefSeq" id="XP_024775446.1">
    <property type="nucleotide sequence ID" value="XM_024917219.1"/>
</dbReference>
<dbReference type="AlphaFoldDB" id="A0A2T4AFB7"/>
<gene>
    <name evidence="2" type="ORF">M431DRAFT_494204</name>
</gene>
<reference evidence="2 3" key="1">
    <citation type="submission" date="2016-07" db="EMBL/GenBank/DDBJ databases">
        <title>Multiple horizontal gene transfer events from other fungi enriched the ability of initially mycotrophic Trichoderma (Ascomycota) to feed on dead plant biomass.</title>
        <authorList>
            <consortium name="DOE Joint Genome Institute"/>
            <person name="Aerts A."/>
            <person name="Atanasova L."/>
            <person name="Chenthamara K."/>
            <person name="Zhang J."/>
            <person name="Grujic M."/>
            <person name="Henrissat B."/>
            <person name="Kuo A."/>
            <person name="Salamov A."/>
            <person name="Lipzen A."/>
            <person name="Labutti K."/>
            <person name="Barry K."/>
            <person name="Miao Y."/>
            <person name="Rahimi M.J."/>
            <person name="Shen Q."/>
            <person name="Grigoriev I.V."/>
            <person name="Kubicek C.P."/>
            <person name="Druzhinina I.S."/>
        </authorList>
    </citation>
    <scope>NUCLEOTIDE SEQUENCE [LARGE SCALE GENOMIC DNA]</scope>
    <source>
        <strain evidence="2 3">CBS 226.95</strain>
    </source>
</reference>
<dbReference type="Proteomes" id="UP000241690">
    <property type="component" value="Unassembled WGS sequence"/>
</dbReference>
<dbReference type="GeneID" id="36625788"/>
<accession>A0A2T4AFB7</accession>
<name>A0A2T4AFB7_TRIHA</name>
<evidence type="ECO:0000313" key="2">
    <source>
        <dbReference type="EMBL" id="PTB55769.1"/>
    </source>
</evidence>
<feature type="compositionally biased region" description="Basic and acidic residues" evidence="1">
    <location>
        <begin position="22"/>
        <end position="32"/>
    </location>
</feature>
<sequence>MASLPSLQRTISERGDKKIFLTRPAHHDESPRRTSLVRLSSEDDKQGKAICDNGRLGDALGRCTMMEARSLRNGIRASIPSLNEQVAAT</sequence>
<evidence type="ECO:0000313" key="3">
    <source>
        <dbReference type="Proteomes" id="UP000241690"/>
    </source>
</evidence>
<protein>
    <submittedName>
        <fullName evidence="2">Uncharacterized protein</fullName>
    </submittedName>
</protein>
<organism evidence="2 3">
    <name type="scientific">Trichoderma harzianum CBS 226.95</name>
    <dbReference type="NCBI Taxonomy" id="983964"/>
    <lineage>
        <taxon>Eukaryota</taxon>
        <taxon>Fungi</taxon>
        <taxon>Dikarya</taxon>
        <taxon>Ascomycota</taxon>
        <taxon>Pezizomycotina</taxon>
        <taxon>Sordariomycetes</taxon>
        <taxon>Hypocreomycetidae</taxon>
        <taxon>Hypocreales</taxon>
        <taxon>Hypocreaceae</taxon>
        <taxon>Trichoderma</taxon>
    </lineage>
</organism>
<evidence type="ECO:0000256" key="1">
    <source>
        <dbReference type="SAM" id="MobiDB-lite"/>
    </source>
</evidence>
<proteinExistence type="predicted"/>
<dbReference type="EMBL" id="KZ679679">
    <property type="protein sequence ID" value="PTB55769.1"/>
    <property type="molecule type" value="Genomic_DNA"/>
</dbReference>
<keyword evidence="3" id="KW-1185">Reference proteome</keyword>